<organism evidence="1 2">
    <name type="scientific">Candidatus Daviesbacteria bacterium GW2011_GWC2_40_12</name>
    <dbReference type="NCBI Taxonomy" id="1618431"/>
    <lineage>
        <taxon>Bacteria</taxon>
        <taxon>Candidatus Daviesiibacteriota</taxon>
    </lineage>
</organism>
<evidence type="ECO:0000313" key="2">
    <source>
        <dbReference type="Proteomes" id="UP000034881"/>
    </source>
</evidence>
<sequence>MMKHFAPSAVRVEKDVVKRVIRKLKGKGQLNINVGQEVTPADIIGTSTVSAGFRTLNLAGSLGVAGPEAGKYLTRKIGQRIYQGELLAFKKNLLFGKKMIISPADGILDFLNEKSGELKIAFIPKKNELPAGVFGICEKVDHERGQAIIRTQVSLIHGLCGTGRLRDGTLHILGKKDGLIEKKMIQSDYQDHILAGGSLFYKETISAAISNGVCGIITGGINASDYKAMAGGRIVFPKKLDYDIGISVVLCEGFGSIPIGEDIFKILSEYEGKFVFIDGNNALINLPSTAGASLVKVRSTRLPDAADGNVSTDEKLRDISELKTGLFVRVLGNSYLGEQGKLIAVNGSPTLLPSGICAYLATIETKRRKIQVPVANLEVIR</sequence>
<proteinExistence type="predicted"/>
<dbReference type="AlphaFoldDB" id="A0A0G0T2X9"/>
<reference evidence="1 2" key="1">
    <citation type="journal article" date="2015" name="Nature">
        <title>rRNA introns, odd ribosomes, and small enigmatic genomes across a large radiation of phyla.</title>
        <authorList>
            <person name="Brown C.T."/>
            <person name="Hug L.A."/>
            <person name="Thomas B.C."/>
            <person name="Sharon I."/>
            <person name="Castelle C.J."/>
            <person name="Singh A."/>
            <person name="Wilkins M.J."/>
            <person name="Williams K.H."/>
            <person name="Banfield J.F."/>
        </authorList>
    </citation>
    <scope>NUCLEOTIDE SEQUENCE [LARGE SCALE GENOMIC DNA]</scope>
</reference>
<dbReference type="EMBL" id="LBYB01000011">
    <property type="protein sequence ID" value="KKR41460.1"/>
    <property type="molecule type" value="Genomic_DNA"/>
</dbReference>
<gene>
    <name evidence="1" type="ORF">UT77_C0011G0031</name>
</gene>
<dbReference type="Proteomes" id="UP000034881">
    <property type="component" value="Unassembled WGS sequence"/>
</dbReference>
<protein>
    <recommendedName>
        <fullName evidence="3">KOW domain-containing protein</fullName>
    </recommendedName>
</protein>
<evidence type="ECO:0000313" key="1">
    <source>
        <dbReference type="EMBL" id="KKR41460.1"/>
    </source>
</evidence>
<name>A0A0G0T2X9_9BACT</name>
<accession>A0A0G0T2X9</accession>
<comment type="caution">
    <text evidence="1">The sequence shown here is derived from an EMBL/GenBank/DDBJ whole genome shotgun (WGS) entry which is preliminary data.</text>
</comment>
<evidence type="ECO:0008006" key="3">
    <source>
        <dbReference type="Google" id="ProtNLM"/>
    </source>
</evidence>